<dbReference type="GO" id="GO:0006552">
    <property type="term" value="P:L-leucine catabolic process"/>
    <property type="evidence" value="ECO:0007669"/>
    <property type="project" value="EnsemblFungi"/>
</dbReference>
<evidence type="ECO:0000256" key="10">
    <source>
        <dbReference type="PIRSR" id="PIRSR000350-3"/>
    </source>
</evidence>
<comment type="caution">
    <text evidence="15">The sequence shown here is derived from an EMBL/GenBank/DDBJ whole genome shotgun (WGS) entry which is preliminary data.</text>
</comment>
<organism evidence="15 16">
    <name type="scientific">Hapsidospora chrysogenum (strain ATCC 11550 / CBS 779.69 / DSM 880 / IAM 14645 / JCM 23072 / IMI 49137)</name>
    <name type="common">Acremonium chrysogenum</name>
    <dbReference type="NCBI Taxonomy" id="857340"/>
    <lineage>
        <taxon>Eukaryota</taxon>
        <taxon>Fungi</taxon>
        <taxon>Dikarya</taxon>
        <taxon>Ascomycota</taxon>
        <taxon>Pezizomycotina</taxon>
        <taxon>Sordariomycetes</taxon>
        <taxon>Hypocreomycetidae</taxon>
        <taxon>Hypocreales</taxon>
        <taxon>Bionectriaceae</taxon>
        <taxon>Hapsidospora</taxon>
    </lineage>
</organism>
<dbReference type="GO" id="GO:0045333">
    <property type="term" value="P:cellular respiration"/>
    <property type="evidence" value="ECO:0007669"/>
    <property type="project" value="EnsemblFungi"/>
</dbReference>
<dbReference type="GO" id="GO:0006550">
    <property type="term" value="P:L-isoleucine catabolic process"/>
    <property type="evidence" value="ECO:0007669"/>
    <property type="project" value="EnsemblFungi"/>
</dbReference>
<evidence type="ECO:0000256" key="12">
    <source>
        <dbReference type="RuleBase" id="RU003692"/>
    </source>
</evidence>
<comment type="similarity">
    <text evidence="1 12">Belongs to the class-I pyridine nucleotide-disulfide oxidoreductase family.</text>
</comment>
<dbReference type="PROSITE" id="PS00076">
    <property type="entry name" value="PYRIDINE_REDOX_1"/>
    <property type="match status" value="1"/>
</dbReference>
<dbReference type="EC" id="1.8.1.4" evidence="2 12"/>
<dbReference type="GO" id="GO:0006103">
    <property type="term" value="P:2-oxoglutarate metabolic process"/>
    <property type="evidence" value="ECO:0007669"/>
    <property type="project" value="EnsemblFungi"/>
</dbReference>
<evidence type="ECO:0000256" key="4">
    <source>
        <dbReference type="ARBA" id="ARBA00022827"/>
    </source>
</evidence>
<dbReference type="GO" id="GO:0045254">
    <property type="term" value="C:pyruvate dehydrogenase complex"/>
    <property type="evidence" value="ECO:0007669"/>
    <property type="project" value="EnsemblFungi"/>
</dbReference>
<feature type="domain" description="FAD/NAD(P)-binding" evidence="14">
    <location>
        <begin position="44"/>
        <end position="373"/>
    </location>
</feature>
<dbReference type="InterPro" id="IPR001100">
    <property type="entry name" value="Pyr_nuc-diS_OxRdtase"/>
</dbReference>
<dbReference type="GO" id="GO:0045252">
    <property type="term" value="C:oxoglutarate dehydrogenase complex"/>
    <property type="evidence" value="ECO:0007669"/>
    <property type="project" value="EnsemblFungi"/>
</dbReference>
<evidence type="ECO:0000256" key="7">
    <source>
        <dbReference type="ARBA" id="ARBA00023157"/>
    </source>
</evidence>
<keyword evidence="8 12" id="KW-0676">Redox-active center</keyword>
<comment type="cofactor">
    <cofactor evidence="10 12">
        <name>FAD</name>
        <dbReference type="ChEBI" id="CHEBI:57692"/>
    </cofactor>
    <text evidence="10 12">Binds 1 FAD per subunit.</text>
</comment>
<dbReference type="GO" id="GO:0042645">
    <property type="term" value="C:mitochondrial nucleoid"/>
    <property type="evidence" value="ECO:0007669"/>
    <property type="project" value="EnsemblFungi"/>
</dbReference>
<dbReference type="AlphaFoldDB" id="A0A086T0N9"/>
<gene>
    <name evidence="15" type="ORF">ACRE_063560</name>
</gene>
<evidence type="ECO:0000313" key="16">
    <source>
        <dbReference type="Proteomes" id="UP000029964"/>
    </source>
</evidence>
<feature type="disulfide bond" description="Redox-active" evidence="11">
    <location>
        <begin position="82"/>
        <end position="87"/>
    </location>
</feature>
<dbReference type="GO" id="GO:0004375">
    <property type="term" value="F:glycine dehydrogenase (decarboxylating) activity"/>
    <property type="evidence" value="ECO:0007669"/>
    <property type="project" value="EnsemblFungi"/>
</dbReference>
<protein>
    <recommendedName>
        <fullName evidence="2 12">Dihydrolipoyl dehydrogenase</fullName>
        <ecNumber evidence="2 12">1.8.1.4</ecNumber>
    </recommendedName>
</protein>
<evidence type="ECO:0000313" key="15">
    <source>
        <dbReference type="EMBL" id="KFH42921.1"/>
    </source>
</evidence>
<dbReference type="OrthoDB" id="361797at2759"/>
<dbReference type="PANTHER" id="PTHR22912">
    <property type="entry name" value="DISULFIDE OXIDOREDUCTASE"/>
    <property type="match status" value="1"/>
</dbReference>
<feature type="binding site" evidence="10">
    <location>
        <position position="358"/>
    </location>
    <ligand>
        <name>FAD</name>
        <dbReference type="ChEBI" id="CHEBI:57692"/>
    </ligand>
</feature>
<dbReference type="Pfam" id="PF02852">
    <property type="entry name" value="Pyr_redox_dim"/>
    <property type="match status" value="1"/>
</dbReference>
<dbReference type="GO" id="GO:0005960">
    <property type="term" value="C:glycine cleavage complex"/>
    <property type="evidence" value="ECO:0007669"/>
    <property type="project" value="EnsemblFungi"/>
</dbReference>
<feature type="binding site" evidence="10">
    <location>
        <begin position="184"/>
        <end position="186"/>
    </location>
    <ligand>
        <name>FAD</name>
        <dbReference type="ChEBI" id="CHEBI:57692"/>
    </ligand>
</feature>
<evidence type="ECO:0000256" key="11">
    <source>
        <dbReference type="PIRSR" id="PIRSR000350-4"/>
    </source>
</evidence>
<comment type="miscellaneous">
    <text evidence="12">The active site is a redox-active disulfide bond.</text>
</comment>
<evidence type="ECO:0000256" key="2">
    <source>
        <dbReference type="ARBA" id="ARBA00012608"/>
    </source>
</evidence>
<dbReference type="FunFam" id="3.30.390.30:FF:000001">
    <property type="entry name" value="Dihydrolipoyl dehydrogenase"/>
    <property type="match status" value="1"/>
</dbReference>
<evidence type="ECO:0000256" key="6">
    <source>
        <dbReference type="ARBA" id="ARBA00023027"/>
    </source>
</evidence>
<feature type="binding site" evidence="10">
    <location>
        <begin position="364"/>
        <end position="367"/>
    </location>
    <ligand>
        <name>FAD</name>
        <dbReference type="ChEBI" id="CHEBI:57692"/>
    </ligand>
</feature>
<dbReference type="InterPro" id="IPR016156">
    <property type="entry name" value="FAD/NAD-linked_Rdtase_dimer_sf"/>
</dbReference>
<dbReference type="PRINTS" id="PR00411">
    <property type="entry name" value="PNDRDTASEI"/>
</dbReference>
<keyword evidence="6 10" id="KW-0520">NAD</keyword>
<dbReference type="EMBL" id="JPKY01000082">
    <property type="protein sequence ID" value="KFH42921.1"/>
    <property type="molecule type" value="Genomic_DNA"/>
</dbReference>
<dbReference type="InterPro" id="IPR023753">
    <property type="entry name" value="FAD/NAD-binding_dom"/>
</dbReference>
<dbReference type="Gene3D" id="3.50.50.60">
    <property type="entry name" value="FAD/NAD(P)-binding domain"/>
    <property type="match status" value="2"/>
</dbReference>
<accession>A0A086T0N9</accession>
<dbReference type="HOGENOM" id="CLU_016755_0_1_1"/>
<dbReference type="InterPro" id="IPR036188">
    <property type="entry name" value="FAD/NAD-bd_sf"/>
</dbReference>
<dbReference type="InterPro" id="IPR050151">
    <property type="entry name" value="Class-I_Pyr_Nuc-Dis_Oxidored"/>
</dbReference>
<feature type="binding site" evidence="10">
    <location>
        <position position="244"/>
    </location>
    <ligand>
        <name>NAD(+)</name>
        <dbReference type="ChEBI" id="CHEBI:57540"/>
    </ligand>
</feature>
<dbReference type="PANTHER" id="PTHR22912:SF151">
    <property type="entry name" value="DIHYDROLIPOYL DEHYDROGENASE, MITOCHONDRIAL"/>
    <property type="match status" value="1"/>
</dbReference>
<keyword evidence="7" id="KW-1015">Disulfide bond</keyword>
<evidence type="ECO:0000256" key="5">
    <source>
        <dbReference type="ARBA" id="ARBA00023002"/>
    </source>
</evidence>
<dbReference type="PRINTS" id="PR00368">
    <property type="entry name" value="FADPNR"/>
</dbReference>
<proteinExistence type="inferred from homology"/>
<keyword evidence="3 12" id="KW-0285">Flavoprotein</keyword>
<dbReference type="GO" id="GO:0050660">
    <property type="term" value="F:flavin adenine dinucleotide binding"/>
    <property type="evidence" value="ECO:0007669"/>
    <property type="project" value="InterPro"/>
</dbReference>
<dbReference type="STRING" id="857340.A0A086T0N9"/>
<sequence>MLASRLIPRHTVRPVVARSTLPKVVSSNTLSRWSRGYSSSSDEKDLVIIGGGVAGYVAAIKAGQEGLKVTCIEKRGALGGTCLNVGCIPSKSLLNNSHMYHQILHDTKNRGIEVGDVKLNLANLMKAKDASVAGLTKGVEFLLKKNGAEYIKGTGSFVNENEVKVALNDGGETTVKGKNFLIATGSEATPFPGLEIDEKRVITSNGAIALEKVPESMLVIGGGIIGLEMASVWSRLGAKVTVVEFLGQIGGPGMDTEIAKAAQKTLKKQGIEFKLNTKVVSGDTSGEKIKLDVDATKGGKSETSSQLEAETVLVAIGRRPYTAGLGLENIGLDVDERGRVIIDSEYRTKIPHIRCVGDATFGPMLAHKAEEEAVAAVEYIKKGHGHVNYGCIPSVMYTYPEVAWVGQSEQDLKNQKIPYRVGTFPFSANSRAKTNLDTEGYVKMLADPETDRLLGVHIIGPNAGEMIAEGTLALEYGASTEDIARTCHAHPTLSEAFKEAAMATYSKAIHF</sequence>
<feature type="active site" description="Proton acceptor" evidence="9">
    <location>
        <position position="490"/>
    </location>
</feature>
<evidence type="ECO:0000256" key="8">
    <source>
        <dbReference type="ARBA" id="ARBA00023284"/>
    </source>
</evidence>
<dbReference type="InterPro" id="IPR012999">
    <property type="entry name" value="Pyr_OxRdtase_I_AS"/>
</dbReference>
<evidence type="ECO:0000259" key="13">
    <source>
        <dbReference type="Pfam" id="PF02852"/>
    </source>
</evidence>
<name>A0A086T0N9_HAPC1</name>
<dbReference type="SUPFAM" id="SSF51905">
    <property type="entry name" value="FAD/NAD(P)-binding domain"/>
    <property type="match status" value="1"/>
</dbReference>
<dbReference type="InterPro" id="IPR006258">
    <property type="entry name" value="Lipoamide_DH"/>
</dbReference>
<feature type="binding site" evidence="10">
    <location>
        <begin position="221"/>
        <end position="228"/>
    </location>
    <ligand>
        <name>NAD(+)</name>
        <dbReference type="ChEBI" id="CHEBI:57540"/>
    </ligand>
</feature>
<dbReference type="InterPro" id="IPR004099">
    <property type="entry name" value="Pyr_nucl-diS_OxRdtase_dimer"/>
</dbReference>
<evidence type="ECO:0000256" key="9">
    <source>
        <dbReference type="PIRSR" id="PIRSR000350-2"/>
    </source>
</evidence>
<keyword evidence="16" id="KW-1185">Reference proteome</keyword>
<dbReference type="Gene3D" id="3.30.390.30">
    <property type="match status" value="1"/>
</dbReference>
<feature type="domain" description="Pyridine nucleotide-disulphide oxidoreductase dimerisation" evidence="13">
    <location>
        <begin position="392"/>
        <end position="501"/>
    </location>
</feature>
<keyword evidence="10" id="KW-0547">Nucleotide-binding</keyword>
<dbReference type="PIRSF" id="PIRSF000350">
    <property type="entry name" value="Mercury_reductase_MerA"/>
    <property type="match status" value="1"/>
</dbReference>
<dbReference type="Pfam" id="PF07992">
    <property type="entry name" value="Pyr_redox_2"/>
    <property type="match status" value="1"/>
</dbReference>
<reference evidence="16" key="1">
    <citation type="journal article" date="2014" name="Genome Announc.">
        <title>Genome sequence and annotation of Acremonium chrysogenum, producer of the beta-lactam antibiotic cephalosporin C.</title>
        <authorList>
            <person name="Terfehr D."/>
            <person name="Dahlmann T.A."/>
            <person name="Specht T."/>
            <person name="Zadra I."/>
            <person name="Kuernsteiner H."/>
            <person name="Kueck U."/>
        </authorList>
    </citation>
    <scope>NUCLEOTIDE SEQUENCE [LARGE SCALE GENOMIC DNA]</scope>
    <source>
        <strain evidence="16">ATCC 11550 / CBS 779.69 / DSM 880 / IAM 14645 / JCM 23072 / IMI 49137</strain>
    </source>
</reference>
<dbReference type="GO" id="GO:0006574">
    <property type="term" value="P:L-valine catabolic process"/>
    <property type="evidence" value="ECO:0007669"/>
    <property type="project" value="EnsemblFungi"/>
</dbReference>
<evidence type="ECO:0000259" key="14">
    <source>
        <dbReference type="Pfam" id="PF07992"/>
    </source>
</evidence>
<dbReference type="GO" id="GO:0004148">
    <property type="term" value="F:dihydrolipoyl dehydrogenase (NADH) activity"/>
    <property type="evidence" value="ECO:0007669"/>
    <property type="project" value="UniProtKB-EC"/>
</dbReference>
<dbReference type="GO" id="GO:0042743">
    <property type="term" value="P:hydrogen peroxide metabolic process"/>
    <property type="evidence" value="ECO:0007669"/>
    <property type="project" value="EnsemblFungi"/>
</dbReference>
<dbReference type="SUPFAM" id="SSF55424">
    <property type="entry name" value="FAD/NAD-linked reductases, dimerisation (C-terminal) domain"/>
    <property type="match status" value="1"/>
</dbReference>
<keyword evidence="4 10" id="KW-0274">FAD</keyword>
<feature type="binding site" evidence="10">
    <location>
        <position position="317"/>
    </location>
    <ligand>
        <name>NAD(+)</name>
        <dbReference type="ChEBI" id="CHEBI:57540"/>
    </ligand>
</feature>
<keyword evidence="5 12" id="KW-0560">Oxidoreductase</keyword>
<dbReference type="GO" id="GO:0006546">
    <property type="term" value="P:glycine catabolic process"/>
    <property type="evidence" value="ECO:0007669"/>
    <property type="project" value="EnsemblFungi"/>
</dbReference>
<evidence type="ECO:0000256" key="3">
    <source>
        <dbReference type="ARBA" id="ARBA00022630"/>
    </source>
</evidence>
<feature type="binding site" evidence="10">
    <location>
        <position position="91"/>
    </location>
    <ligand>
        <name>FAD</name>
        <dbReference type="ChEBI" id="CHEBI:57692"/>
    </ligand>
</feature>
<dbReference type="NCBIfam" id="TIGR01350">
    <property type="entry name" value="lipoamide_DH"/>
    <property type="match status" value="1"/>
</dbReference>
<dbReference type="GO" id="GO:0004591">
    <property type="term" value="F:oxoglutarate dehydrogenase (succinyl-transferring) activity"/>
    <property type="evidence" value="ECO:0007669"/>
    <property type="project" value="EnsemblFungi"/>
</dbReference>
<evidence type="ECO:0000256" key="1">
    <source>
        <dbReference type="ARBA" id="ARBA00007532"/>
    </source>
</evidence>
<feature type="binding site" evidence="10">
    <location>
        <position position="155"/>
    </location>
    <ligand>
        <name>FAD</name>
        <dbReference type="ChEBI" id="CHEBI:57692"/>
    </ligand>
</feature>
<dbReference type="Proteomes" id="UP000029964">
    <property type="component" value="Unassembled WGS sequence"/>
</dbReference>
<dbReference type="GO" id="GO:0006564">
    <property type="term" value="P:L-serine biosynthetic process"/>
    <property type="evidence" value="ECO:0007669"/>
    <property type="project" value="EnsemblFungi"/>
</dbReference>
<comment type="catalytic activity">
    <reaction evidence="12">
        <text>N(6)-[(R)-dihydrolipoyl]-L-lysyl-[protein] + NAD(+) = N(6)-[(R)-lipoyl]-L-lysyl-[protein] + NADH + H(+)</text>
        <dbReference type="Rhea" id="RHEA:15045"/>
        <dbReference type="Rhea" id="RHEA-COMP:10474"/>
        <dbReference type="Rhea" id="RHEA-COMP:10475"/>
        <dbReference type="ChEBI" id="CHEBI:15378"/>
        <dbReference type="ChEBI" id="CHEBI:57540"/>
        <dbReference type="ChEBI" id="CHEBI:57945"/>
        <dbReference type="ChEBI" id="CHEBI:83099"/>
        <dbReference type="ChEBI" id="CHEBI:83100"/>
        <dbReference type="EC" id="1.8.1.4"/>
    </reaction>
</comment>
<dbReference type="FunFam" id="3.50.50.60:FF:000025">
    <property type="entry name" value="Dihydrolipoyl dehydrogenase"/>
    <property type="match status" value="1"/>
</dbReference>